<keyword evidence="2 5" id="KW-0812">Transmembrane</keyword>
<dbReference type="EMBL" id="LR796912">
    <property type="protein sequence ID" value="CAB4174966.1"/>
    <property type="molecule type" value="Genomic_DNA"/>
</dbReference>
<dbReference type="EMBL" id="LR797079">
    <property type="protein sequence ID" value="CAB4185190.1"/>
    <property type="molecule type" value="Genomic_DNA"/>
</dbReference>
<keyword evidence="3 5" id="KW-1133">Transmembrane helix</keyword>
<evidence type="ECO:0000313" key="10">
    <source>
        <dbReference type="EMBL" id="CAB5230650.1"/>
    </source>
</evidence>
<evidence type="ECO:0000256" key="1">
    <source>
        <dbReference type="ARBA" id="ARBA00004141"/>
    </source>
</evidence>
<dbReference type="Gene3D" id="1.20.1280.290">
    <property type="match status" value="1"/>
</dbReference>
<dbReference type="EMBL" id="LR797435">
    <property type="protein sequence ID" value="CAB4215871.1"/>
    <property type="molecule type" value="Genomic_DNA"/>
</dbReference>
<evidence type="ECO:0000313" key="9">
    <source>
        <dbReference type="EMBL" id="CAB4215871.1"/>
    </source>
</evidence>
<evidence type="ECO:0000313" key="8">
    <source>
        <dbReference type="EMBL" id="CAB4193636.1"/>
    </source>
</evidence>
<evidence type="ECO:0000256" key="2">
    <source>
        <dbReference type="ARBA" id="ARBA00022692"/>
    </source>
</evidence>
<evidence type="ECO:0000256" key="5">
    <source>
        <dbReference type="SAM" id="Phobius"/>
    </source>
</evidence>
<comment type="subcellular location">
    <subcellularLocation>
        <location evidence="1">Membrane</location>
        <topology evidence="1">Multi-pass membrane protein</topology>
    </subcellularLocation>
</comment>
<feature type="transmembrane region" description="Helical" evidence="5">
    <location>
        <begin position="59"/>
        <end position="78"/>
    </location>
</feature>
<evidence type="ECO:0000313" key="6">
    <source>
        <dbReference type="EMBL" id="CAB4174966.1"/>
    </source>
</evidence>
<dbReference type="GO" id="GO:0016020">
    <property type="term" value="C:membrane"/>
    <property type="evidence" value="ECO:0007669"/>
    <property type="project" value="UniProtKB-SubCell"/>
</dbReference>
<evidence type="ECO:0000256" key="3">
    <source>
        <dbReference type="ARBA" id="ARBA00022989"/>
    </source>
</evidence>
<evidence type="ECO:0000313" key="7">
    <source>
        <dbReference type="EMBL" id="CAB4185190.1"/>
    </source>
</evidence>
<dbReference type="Pfam" id="PF04193">
    <property type="entry name" value="PQ-loop"/>
    <property type="match status" value="1"/>
</dbReference>
<dbReference type="InterPro" id="IPR006603">
    <property type="entry name" value="PQ-loop_rpt"/>
</dbReference>
<gene>
    <name evidence="7" type="ORF">UFOVP1123_30</name>
    <name evidence="8" type="ORF">UFOVP1239_120</name>
    <name evidence="9" type="ORF">UFOVP1484_34</name>
    <name evidence="10" type="ORF">UFOVP1577_40</name>
    <name evidence="6" type="ORF">UFOVP961_102</name>
</gene>
<feature type="transmembrane region" description="Helical" evidence="5">
    <location>
        <begin position="33"/>
        <end position="52"/>
    </location>
</feature>
<reference evidence="6" key="1">
    <citation type="submission" date="2020-05" db="EMBL/GenBank/DDBJ databases">
        <authorList>
            <person name="Chiriac C."/>
            <person name="Salcher M."/>
            <person name="Ghai R."/>
            <person name="Kavagutti S V."/>
        </authorList>
    </citation>
    <scope>NUCLEOTIDE SEQUENCE</scope>
</reference>
<protein>
    <submittedName>
        <fullName evidence="6">COG4095 Uncharacterized conserved protein</fullName>
    </submittedName>
</protein>
<sequence length="82" mass="9505">MEIIGWIGSVLFAICGLPQAIQSYNEGHSDGLNWLFILPWLFGELFTLIYIIPKGDMPLIFNYVLNLVFLLVILYYKIKPRK</sequence>
<organism evidence="6">
    <name type="scientific">uncultured Caudovirales phage</name>
    <dbReference type="NCBI Taxonomy" id="2100421"/>
    <lineage>
        <taxon>Viruses</taxon>
        <taxon>Duplodnaviria</taxon>
        <taxon>Heunggongvirae</taxon>
        <taxon>Uroviricota</taxon>
        <taxon>Caudoviricetes</taxon>
        <taxon>Peduoviridae</taxon>
        <taxon>Maltschvirus</taxon>
        <taxon>Maltschvirus maltsch</taxon>
    </lineage>
</organism>
<accession>A0A6J5PXU8</accession>
<proteinExistence type="predicted"/>
<dbReference type="EMBL" id="LR797194">
    <property type="protein sequence ID" value="CAB4193636.1"/>
    <property type="molecule type" value="Genomic_DNA"/>
</dbReference>
<keyword evidence="4 5" id="KW-0472">Membrane</keyword>
<name>A0A6J5PXU8_9CAUD</name>
<dbReference type="EMBL" id="LR798422">
    <property type="protein sequence ID" value="CAB5230650.1"/>
    <property type="molecule type" value="Genomic_DNA"/>
</dbReference>
<evidence type="ECO:0000256" key="4">
    <source>
        <dbReference type="ARBA" id="ARBA00023136"/>
    </source>
</evidence>